<proteinExistence type="inferred from homology"/>
<dbReference type="PANTHER" id="PTHR10809">
    <property type="entry name" value="VESICLE-ASSOCIATED MEMBRANE PROTEIN-ASSOCIATED PROTEIN"/>
    <property type="match status" value="1"/>
</dbReference>
<evidence type="ECO:0000313" key="10">
    <source>
        <dbReference type="Proteomes" id="UP000186922"/>
    </source>
</evidence>
<feature type="transmembrane region" description="Helical" evidence="7">
    <location>
        <begin position="264"/>
        <end position="283"/>
    </location>
</feature>
<evidence type="ECO:0000259" key="8">
    <source>
        <dbReference type="PROSITE" id="PS50202"/>
    </source>
</evidence>
<dbReference type="EMBL" id="BDGG01000018">
    <property type="protein sequence ID" value="GAV08595.1"/>
    <property type="molecule type" value="Genomic_DNA"/>
</dbReference>
<comment type="subcellular location">
    <subcellularLocation>
        <location evidence="1">Membrane</location>
        <topology evidence="1">Single-pass type IV membrane protein</topology>
    </subcellularLocation>
</comment>
<dbReference type="GO" id="GO:0090158">
    <property type="term" value="P:endoplasmic reticulum membrane organization"/>
    <property type="evidence" value="ECO:0007669"/>
    <property type="project" value="TreeGrafter"/>
</dbReference>
<dbReference type="OrthoDB" id="264603at2759"/>
<evidence type="ECO:0000256" key="1">
    <source>
        <dbReference type="ARBA" id="ARBA00004211"/>
    </source>
</evidence>
<dbReference type="Proteomes" id="UP000186922">
    <property type="component" value="Unassembled WGS sequence"/>
</dbReference>
<dbReference type="GO" id="GO:0033149">
    <property type="term" value="F:FFAT motif binding"/>
    <property type="evidence" value="ECO:0007669"/>
    <property type="project" value="TreeGrafter"/>
</dbReference>
<evidence type="ECO:0000256" key="6">
    <source>
        <dbReference type="SAM" id="Coils"/>
    </source>
</evidence>
<feature type="domain" description="MSP" evidence="8">
    <location>
        <begin position="16"/>
        <end position="135"/>
    </location>
</feature>
<dbReference type="GO" id="GO:0005789">
    <property type="term" value="C:endoplasmic reticulum membrane"/>
    <property type="evidence" value="ECO:0007669"/>
    <property type="project" value="InterPro"/>
</dbReference>
<name>A0A1D1W540_RAMVA</name>
<keyword evidence="4 7" id="KW-1133">Transmembrane helix</keyword>
<comment type="similarity">
    <text evidence="2">Belongs to the VAMP-associated protein (VAP) (TC 9.B.17) family.</text>
</comment>
<dbReference type="PANTHER" id="PTHR10809:SF6">
    <property type="entry name" value="AT11025P-RELATED"/>
    <property type="match status" value="1"/>
</dbReference>
<dbReference type="PIRSF" id="PIRSF019693">
    <property type="entry name" value="VAMP-associated"/>
    <property type="match status" value="1"/>
</dbReference>
<dbReference type="GO" id="GO:0061817">
    <property type="term" value="P:endoplasmic reticulum-plasma membrane tethering"/>
    <property type="evidence" value="ECO:0007669"/>
    <property type="project" value="TreeGrafter"/>
</dbReference>
<dbReference type="InterPro" id="IPR013783">
    <property type="entry name" value="Ig-like_fold"/>
</dbReference>
<dbReference type="Gene3D" id="2.60.40.10">
    <property type="entry name" value="Immunoglobulins"/>
    <property type="match status" value="1"/>
</dbReference>
<dbReference type="InterPro" id="IPR000535">
    <property type="entry name" value="MSP_dom"/>
</dbReference>
<sequence length="287" mass="31048">MVMESQTEVKASMPQVLVINPKNSLLFKGPSNQPANVQIGLTNPSTKWVAFKVKTTAPKRYCVRPNGGFIRSNESCSVNIAYQPGDGPNDAAERLKHKFLVQAIFTDNDQVHLDQIWKDVPKDQIMESKIRCVFDDADTGDNVGGAGGGSGQPKGDVLSAPDVTGGVSDAAKSMAHTVEAATRSGMANVGQTELELRRMGEDYRRAQDEINNLRDENRRLRDESARMKKSIQSIGQSPNTSGISSVQSGFGSSQDFVGTLKTDLTKVTTIVALLVAMFVGLILSKIF</sequence>
<evidence type="ECO:0000256" key="2">
    <source>
        <dbReference type="ARBA" id="ARBA00008932"/>
    </source>
</evidence>
<dbReference type="PROSITE" id="PS50202">
    <property type="entry name" value="MSP"/>
    <property type="match status" value="1"/>
</dbReference>
<dbReference type="InterPro" id="IPR008962">
    <property type="entry name" value="PapD-like_sf"/>
</dbReference>
<keyword evidence="5 7" id="KW-0472">Membrane</keyword>
<dbReference type="AlphaFoldDB" id="A0A1D1W540"/>
<gene>
    <name evidence="9" type="primary">RvY_18260-1</name>
    <name evidence="9" type="synonym">RvY_18260.1</name>
    <name evidence="9" type="ORF">RvY_18260</name>
</gene>
<comment type="caution">
    <text evidence="9">The sequence shown here is derived from an EMBL/GenBank/DDBJ whole genome shotgun (WGS) entry which is preliminary data.</text>
</comment>
<evidence type="ECO:0000256" key="5">
    <source>
        <dbReference type="ARBA" id="ARBA00023136"/>
    </source>
</evidence>
<dbReference type="GO" id="GO:0005886">
    <property type="term" value="C:plasma membrane"/>
    <property type="evidence" value="ECO:0007669"/>
    <property type="project" value="TreeGrafter"/>
</dbReference>
<feature type="coiled-coil region" evidence="6">
    <location>
        <begin position="189"/>
        <end position="230"/>
    </location>
</feature>
<keyword evidence="10" id="KW-1185">Reference proteome</keyword>
<dbReference type="SUPFAM" id="SSF49354">
    <property type="entry name" value="PapD-like"/>
    <property type="match status" value="1"/>
</dbReference>
<evidence type="ECO:0000256" key="7">
    <source>
        <dbReference type="SAM" id="Phobius"/>
    </source>
</evidence>
<organism evidence="9 10">
    <name type="scientific">Ramazzottius varieornatus</name>
    <name type="common">Water bear</name>
    <name type="synonym">Tardigrade</name>
    <dbReference type="NCBI Taxonomy" id="947166"/>
    <lineage>
        <taxon>Eukaryota</taxon>
        <taxon>Metazoa</taxon>
        <taxon>Ecdysozoa</taxon>
        <taxon>Tardigrada</taxon>
        <taxon>Eutardigrada</taxon>
        <taxon>Parachela</taxon>
        <taxon>Hypsibioidea</taxon>
        <taxon>Ramazzottiidae</taxon>
        <taxon>Ramazzottius</taxon>
    </lineage>
</organism>
<keyword evidence="6" id="KW-0175">Coiled coil</keyword>
<accession>A0A1D1W540</accession>
<dbReference type="STRING" id="947166.A0A1D1W540"/>
<dbReference type="Pfam" id="PF00635">
    <property type="entry name" value="Motile_Sperm"/>
    <property type="match status" value="1"/>
</dbReference>
<evidence type="ECO:0000256" key="4">
    <source>
        <dbReference type="ARBA" id="ARBA00022989"/>
    </source>
</evidence>
<dbReference type="InterPro" id="IPR016763">
    <property type="entry name" value="VAP"/>
</dbReference>
<evidence type="ECO:0000256" key="3">
    <source>
        <dbReference type="ARBA" id="ARBA00022692"/>
    </source>
</evidence>
<evidence type="ECO:0000313" key="9">
    <source>
        <dbReference type="EMBL" id="GAV08595.1"/>
    </source>
</evidence>
<protein>
    <recommendedName>
        <fullName evidence="8">MSP domain-containing protein</fullName>
    </recommendedName>
</protein>
<keyword evidence="3 7" id="KW-0812">Transmembrane</keyword>
<reference evidence="9 10" key="1">
    <citation type="journal article" date="2016" name="Nat. Commun.">
        <title>Extremotolerant tardigrade genome and improved radiotolerance of human cultured cells by tardigrade-unique protein.</title>
        <authorList>
            <person name="Hashimoto T."/>
            <person name="Horikawa D.D."/>
            <person name="Saito Y."/>
            <person name="Kuwahara H."/>
            <person name="Kozuka-Hata H."/>
            <person name="Shin-I T."/>
            <person name="Minakuchi Y."/>
            <person name="Ohishi K."/>
            <person name="Motoyama A."/>
            <person name="Aizu T."/>
            <person name="Enomoto A."/>
            <person name="Kondo K."/>
            <person name="Tanaka S."/>
            <person name="Hara Y."/>
            <person name="Koshikawa S."/>
            <person name="Sagara H."/>
            <person name="Miura T."/>
            <person name="Yokobori S."/>
            <person name="Miyagawa K."/>
            <person name="Suzuki Y."/>
            <person name="Kubo T."/>
            <person name="Oyama M."/>
            <person name="Kohara Y."/>
            <person name="Fujiyama A."/>
            <person name="Arakawa K."/>
            <person name="Katayama T."/>
            <person name="Toyoda A."/>
            <person name="Kunieda T."/>
        </authorList>
    </citation>
    <scope>NUCLEOTIDE SEQUENCE [LARGE SCALE GENOMIC DNA]</scope>
    <source>
        <strain evidence="9 10">YOKOZUNA-1</strain>
    </source>
</reference>